<dbReference type="InterPro" id="IPR013078">
    <property type="entry name" value="His_Pase_superF_clade-1"/>
</dbReference>
<accession>A0AAU9IE64</accession>
<dbReference type="Pfam" id="PF00300">
    <property type="entry name" value="His_Phos_1"/>
    <property type="match status" value="1"/>
</dbReference>
<dbReference type="EMBL" id="CAJZBQ010000005">
    <property type="protein sequence ID" value="CAG9311757.1"/>
    <property type="molecule type" value="Genomic_DNA"/>
</dbReference>
<dbReference type="GO" id="GO:0005737">
    <property type="term" value="C:cytoplasm"/>
    <property type="evidence" value="ECO:0007669"/>
    <property type="project" value="TreeGrafter"/>
</dbReference>
<dbReference type="CDD" id="cd07067">
    <property type="entry name" value="HP_PGM_like"/>
    <property type="match status" value="1"/>
</dbReference>
<organism evidence="1 2">
    <name type="scientific">Blepharisma stoltei</name>
    <dbReference type="NCBI Taxonomy" id="1481888"/>
    <lineage>
        <taxon>Eukaryota</taxon>
        <taxon>Sar</taxon>
        <taxon>Alveolata</taxon>
        <taxon>Ciliophora</taxon>
        <taxon>Postciliodesmatophora</taxon>
        <taxon>Heterotrichea</taxon>
        <taxon>Heterotrichida</taxon>
        <taxon>Blepharismidae</taxon>
        <taxon>Blepharisma</taxon>
    </lineage>
</organism>
<evidence type="ECO:0000313" key="2">
    <source>
        <dbReference type="Proteomes" id="UP001162131"/>
    </source>
</evidence>
<name>A0AAU9IE64_9CILI</name>
<dbReference type="PANTHER" id="PTHR48100">
    <property type="entry name" value="BROAD-SPECIFICITY PHOSPHATASE YOR283W-RELATED"/>
    <property type="match status" value="1"/>
</dbReference>
<dbReference type="Gene3D" id="3.40.50.1240">
    <property type="entry name" value="Phosphoglycerate mutase-like"/>
    <property type="match status" value="1"/>
</dbReference>
<proteinExistence type="predicted"/>
<dbReference type="GO" id="GO:0016791">
    <property type="term" value="F:phosphatase activity"/>
    <property type="evidence" value="ECO:0007669"/>
    <property type="project" value="TreeGrafter"/>
</dbReference>
<sequence>MSKGLKVYFIRHAESYNNYMKLTHRESYESYREIDPVLTSVGQDQATKLGEYMKKNWKNFEIQCVYTSPMIRTLQTAKFAFDGIDAKREVWTDIYEVRGPRRNGVPFPGSTRSQLLKMFPEFEIPNEVNENGWFFKETVETLEEAETRAKNLWNRLIGYANNKEYPFTSIALITHGKFLNFLFYFLLKEWIYKGNAFFEPLLNFYNTGVSQVILRKDLTLLESMDKVGHLPVPPRHKGGYN</sequence>
<dbReference type="AlphaFoldDB" id="A0AAU9IE64"/>
<evidence type="ECO:0000313" key="1">
    <source>
        <dbReference type="EMBL" id="CAG9311757.1"/>
    </source>
</evidence>
<gene>
    <name evidence="1" type="ORF">BSTOLATCC_MIC5017</name>
</gene>
<dbReference type="InterPro" id="IPR029033">
    <property type="entry name" value="His_PPase_superfam"/>
</dbReference>
<keyword evidence="2" id="KW-1185">Reference proteome</keyword>
<comment type="caution">
    <text evidence="1">The sequence shown here is derived from an EMBL/GenBank/DDBJ whole genome shotgun (WGS) entry which is preliminary data.</text>
</comment>
<dbReference type="Proteomes" id="UP001162131">
    <property type="component" value="Unassembled WGS sequence"/>
</dbReference>
<dbReference type="PANTHER" id="PTHR48100:SF1">
    <property type="entry name" value="HISTIDINE PHOSPHATASE FAMILY PROTEIN-RELATED"/>
    <property type="match status" value="1"/>
</dbReference>
<protein>
    <recommendedName>
        <fullName evidence="3">Phosphoglycerate mutase</fullName>
    </recommendedName>
</protein>
<dbReference type="InterPro" id="IPR050275">
    <property type="entry name" value="PGM_Phosphatase"/>
</dbReference>
<evidence type="ECO:0008006" key="3">
    <source>
        <dbReference type="Google" id="ProtNLM"/>
    </source>
</evidence>
<dbReference type="SUPFAM" id="SSF53254">
    <property type="entry name" value="Phosphoglycerate mutase-like"/>
    <property type="match status" value="1"/>
</dbReference>
<reference evidence="1" key="1">
    <citation type="submission" date="2021-09" db="EMBL/GenBank/DDBJ databases">
        <authorList>
            <consortium name="AG Swart"/>
            <person name="Singh M."/>
            <person name="Singh A."/>
            <person name="Seah K."/>
            <person name="Emmerich C."/>
        </authorList>
    </citation>
    <scope>NUCLEOTIDE SEQUENCE</scope>
    <source>
        <strain evidence="1">ATCC30299</strain>
    </source>
</reference>
<dbReference type="SMART" id="SM00855">
    <property type="entry name" value="PGAM"/>
    <property type="match status" value="1"/>
</dbReference>